<dbReference type="Proteomes" id="UP001303407">
    <property type="component" value="Chromosome"/>
</dbReference>
<accession>A0ABY9XYY1</accession>
<name>A0ABY9XYY1_9FLAO</name>
<dbReference type="RefSeq" id="WP_415861142.1">
    <property type="nucleotide sequence ID" value="NZ_CP134536.1"/>
</dbReference>
<organism evidence="1 2">
    <name type="scientific">Thalassobellus suaedae</name>
    <dbReference type="NCBI Taxonomy" id="3074124"/>
    <lineage>
        <taxon>Bacteria</taxon>
        <taxon>Pseudomonadati</taxon>
        <taxon>Bacteroidota</taxon>
        <taxon>Flavobacteriia</taxon>
        <taxon>Flavobacteriales</taxon>
        <taxon>Flavobacteriaceae</taxon>
        <taxon>Thalassobellus</taxon>
    </lineage>
</organism>
<gene>
    <name evidence="1" type="ORF">RHP49_09555</name>
</gene>
<protein>
    <submittedName>
        <fullName evidence="1">Uncharacterized protein</fullName>
    </submittedName>
</protein>
<dbReference type="EMBL" id="CP134536">
    <property type="protein sequence ID" value="WNH11166.1"/>
    <property type="molecule type" value="Genomic_DNA"/>
</dbReference>
<keyword evidence="2" id="KW-1185">Reference proteome</keyword>
<reference evidence="1 2" key="1">
    <citation type="submission" date="2023-09" db="EMBL/GenBank/DDBJ databases">
        <title>Thalassobella suaedae gen. nov., sp. nov., a marine bacterium of the family Flavobacteriaceae isolated from a halophyte Suaeda japonica.</title>
        <authorList>
            <person name="Lee S.Y."/>
            <person name="Hwang C.Y."/>
        </authorList>
    </citation>
    <scope>NUCLEOTIDE SEQUENCE [LARGE SCALE GENOMIC DNA]</scope>
    <source>
        <strain evidence="1 2">HL-DH10</strain>
    </source>
</reference>
<evidence type="ECO:0000313" key="2">
    <source>
        <dbReference type="Proteomes" id="UP001303407"/>
    </source>
</evidence>
<proteinExistence type="predicted"/>
<evidence type="ECO:0000313" key="1">
    <source>
        <dbReference type="EMBL" id="WNH11166.1"/>
    </source>
</evidence>
<sequence length="53" mass="5882">MPFFNMPMPMCLAKVIANTTFFDSQNNTQTSNTFIGKSVFHLTEGVAQFSTST</sequence>